<dbReference type="OrthoDB" id="1202605at2"/>
<keyword evidence="2" id="KW-0812">Transmembrane</keyword>
<reference evidence="3" key="3">
    <citation type="submission" date="2019-09" db="EMBL/GenBank/DDBJ databases">
        <authorList>
            <person name="Zhang D.-C."/>
        </authorList>
    </citation>
    <scope>NUCLEOTIDE SEQUENCE</scope>
    <source>
        <strain evidence="3">RU-4-M-4</strain>
    </source>
</reference>
<feature type="region of interest" description="Disordered" evidence="1">
    <location>
        <begin position="140"/>
        <end position="187"/>
    </location>
</feature>
<sequence length="187" mass="21363">MSKKLPLYILLVFLIVVNGFFLYNYLGAGPKNNGKEPMRPKMFLTKELGFNLAQKARFDVLDKKHHKRMQNISSDIRVLKDDMFNGFSDASFDESKIIALTKLIGEKEAAKDLEVYRYFSKIKEICTAEQQETFNRILKDALRRGDRGQGPPPGGRPGEMREDGPDGHRPPPPMDGERMEQMPPPIH</sequence>
<evidence type="ECO:0000313" key="6">
    <source>
        <dbReference type="Proteomes" id="UP000322315"/>
    </source>
</evidence>
<reference evidence="3 6" key="1">
    <citation type="journal article" date="2015" name="Int. J. Syst. Evol. Microbiol.">
        <title>Algibacter amylolyticus sp. nov., isolated from intertidal sediment.</title>
        <authorList>
            <person name="Zhang D.C."/>
            <person name="Wu J."/>
            <person name="Neuner K."/>
            <person name="Yao J."/>
            <person name="Margesin R."/>
        </authorList>
    </citation>
    <scope>NUCLEOTIDE SEQUENCE [LARGE SCALE GENOMIC DNA]</scope>
    <source>
        <strain evidence="3 6">RU-4-M-4</strain>
    </source>
</reference>
<reference evidence="4 5" key="2">
    <citation type="submission" date="2019-07" db="EMBL/GenBank/DDBJ databases">
        <title>Algibacter marinivivus sp. nov., isolated from the surface of a marine red alga.</title>
        <authorList>
            <person name="Zhong X."/>
            <person name="Xu W."/>
            <person name="Zhang Y."/>
            <person name="Zhang Q."/>
            <person name="Du Z."/>
        </authorList>
    </citation>
    <scope>NUCLEOTIDE SEQUENCE [LARGE SCALE GENOMIC DNA]</scope>
    <source>
        <strain evidence="4 5">RU-4-M-4</strain>
    </source>
</reference>
<feature type="transmembrane region" description="Helical" evidence="2">
    <location>
        <begin position="7"/>
        <end position="26"/>
    </location>
</feature>
<keyword evidence="2" id="KW-1133">Transmembrane helix</keyword>
<evidence type="ECO:0008006" key="7">
    <source>
        <dbReference type="Google" id="ProtNLM"/>
    </source>
</evidence>
<dbReference type="Proteomes" id="UP000322315">
    <property type="component" value="Unassembled WGS sequence"/>
</dbReference>
<protein>
    <recommendedName>
        <fullName evidence="7">Periplasmic heavy metal sensor</fullName>
    </recommendedName>
</protein>
<accession>A0A5M7B414</accession>
<dbReference type="EMBL" id="VMBF01000010">
    <property type="protein sequence ID" value="TSJ73235.1"/>
    <property type="molecule type" value="Genomic_DNA"/>
</dbReference>
<evidence type="ECO:0000256" key="2">
    <source>
        <dbReference type="SAM" id="Phobius"/>
    </source>
</evidence>
<keyword evidence="2" id="KW-0472">Membrane</keyword>
<dbReference type="Gene3D" id="1.20.120.1490">
    <property type="match status" value="1"/>
</dbReference>
<dbReference type="RefSeq" id="WP_144117878.1">
    <property type="nucleotide sequence ID" value="NZ_JACHGE010000008.1"/>
</dbReference>
<evidence type="ECO:0000313" key="3">
    <source>
        <dbReference type="EMBL" id="KAA5821951.1"/>
    </source>
</evidence>
<evidence type="ECO:0000313" key="5">
    <source>
        <dbReference type="Proteomes" id="UP000315145"/>
    </source>
</evidence>
<proteinExistence type="predicted"/>
<name>A0A5M7B414_9FLAO</name>
<keyword evidence="5" id="KW-1185">Reference proteome</keyword>
<comment type="caution">
    <text evidence="3">The sequence shown here is derived from an EMBL/GenBank/DDBJ whole genome shotgun (WGS) entry which is preliminary data.</text>
</comment>
<dbReference type="AlphaFoldDB" id="A0A5M7B414"/>
<organism evidence="3 6">
    <name type="scientific">Algibacter amylolyticus</name>
    <dbReference type="NCBI Taxonomy" id="1608400"/>
    <lineage>
        <taxon>Bacteria</taxon>
        <taxon>Pseudomonadati</taxon>
        <taxon>Bacteroidota</taxon>
        <taxon>Flavobacteriia</taxon>
        <taxon>Flavobacteriales</taxon>
        <taxon>Flavobacteriaceae</taxon>
        <taxon>Algibacter</taxon>
    </lineage>
</organism>
<evidence type="ECO:0000256" key="1">
    <source>
        <dbReference type="SAM" id="MobiDB-lite"/>
    </source>
</evidence>
<dbReference type="EMBL" id="VWRS01000010">
    <property type="protein sequence ID" value="KAA5821951.1"/>
    <property type="molecule type" value="Genomic_DNA"/>
</dbReference>
<evidence type="ECO:0000313" key="4">
    <source>
        <dbReference type="EMBL" id="TSJ73235.1"/>
    </source>
</evidence>
<dbReference type="Proteomes" id="UP000315145">
    <property type="component" value="Unassembled WGS sequence"/>
</dbReference>
<gene>
    <name evidence="3" type="ORF">F2B50_15710</name>
    <name evidence="4" type="ORF">FPF71_15710</name>
</gene>
<feature type="compositionally biased region" description="Basic and acidic residues" evidence="1">
    <location>
        <begin position="158"/>
        <end position="180"/>
    </location>
</feature>